<accession>A0ABP9WGS9</accession>
<protein>
    <submittedName>
        <fullName evidence="1">Uncharacterized protein</fullName>
    </submittedName>
</protein>
<dbReference type="EMBL" id="BAABRR010000001">
    <property type="protein sequence ID" value="GAA5517965.1"/>
    <property type="molecule type" value="Genomic_DNA"/>
</dbReference>
<proteinExistence type="predicted"/>
<organism evidence="1 2">
    <name type="scientific">Demequina sediminis</name>
    <dbReference type="NCBI Taxonomy" id="1930058"/>
    <lineage>
        <taxon>Bacteria</taxon>
        <taxon>Bacillati</taxon>
        <taxon>Actinomycetota</taxon>
        <taxon>Actinomycetes</taxon>
        <taxon>Micrococcales</taxon>
        <taxon>Demequinaceae</taxon>
        <taxon>Demequina</taxon>
    </lineage>
</organism>
<dbReference type="Proteomes" id="UP001426770">
    <property type="component" value="Unassembled WGS sequence"/>
</dbReference>
<sequence>MSESSLVELAEAVRAAAENRARQRQLAVQLETTEALVATRRDELAQLHSALQVELSEVRRLEEASLTKLWATLRGNTADRLAIERAEADVAAIAVASAQSRLDSAIAEDARVRREHDALQGADRSYADALAAYETAVLAVGGRDAEELTALAEQLGVTQARHREVAEAVDALRAARTALDTALAKLDSAGGWSTYDTFFGGGLVADMVKHSSINDATEAFREVNRALERLSVELADIGGAAIDGVEVSETLAVFDVLFDNIVSDWMVRERISEAKARAEDLRRRLSQLAGELDGEAVAISTRVTELLGRREEILRRP</sequence>
<evidence type="ECO:0000313" key="2">
    <source>
        <dbReference type="Proteomes" id="UP001426770"/>
    </source>
</evidence>
<gene>
    <name evidence="1" type="ORF">Lsed01_00382</name>
</gene>
<name>A0ABP9WGS9_9MICO</name>
<evidence type="ECO:0000313" key="1">
    <source>
        <dbReference type="EMBL" id="GAA5517965.1"/>
    </source>
</evidence>
<reference evidence="1 2" key="1">
    <citation type="submission" date="2024-02" db="EMBL/GenBank/DDBJ databases">
        <title>Lysinimicrobium sediminis NBRC 112286.</title>
        <authorList>
            <person name="Ichikawa N."/>
            <person name="Katano-Makiyama Y."/>
            <person name="Hidaka K."/>
        </authorList>
    </citation>
    <scope>NUCLEOTIDE SEQUENCE [LARGE SCALE GENOMIC DNA]</scope>
    <source>
        <strain evidence="1 2">NBRC 112286</strain>
    </source>
</reference>
<comment type="caution">
    <text evidence="1">The sequence shown here is derived from an EMBL/GenBank/DDBJ whole genome shotgun (WGS) entry which is preliminary data.</text>
</comment>
<keyword evidence="2" id="KW-1185">Reference proteome</keyword>
<dbReference type="RefSeq" id="WP_286216041.1">
    <property type="nucleotide sequence ID" value="NZ_AP027736.1"/>
</dbReference>